<evidence type="ECO:0000259" key="1">
    <source>
        <dbReference type="PROSITE" id="PS50076"/>
    </source>
</evidence>
<keyword evidence="3" id="KW-1185">Reference proteome</keyword>
<dbReference type="InterPro" id="IPR018253">
    <property type="entry name" value="DnaJ_domain_CS"/>
</dbReference>
<dbReference type="InterPro" id="IPR036869">
    <property type="entry name" value="J_dom_sf"/>
</dbReference>
<proteinExistence type="predicted"/>
<dbReference type="Gene3D" id="1.10.287.110">
    <property type="entry name" value="DnaJ domain"/>
    <property type="match status" value="1"/>
</dbReference>
<dbReference type="CDD" id="cd06257">
    <property type="entry name" value="DnaJ"/>
    <property type="match status" value="1"/>
</dbReference>
<dbReference type="PROSITE" id="PS00636">
    <property type="entry name" value="DNAJ_1"/>
    <property type="match status" value="1"/>
</dbReference>
<comment type="caution">
    <text evidence="2">The sequence shown here is derived from an EMBL/GenBank/DDBJ whole genome shotgun (WGS) entry which is preliminary data.</text>
</comment>
<dbReference type="PANTHER" id="PTHR44743">
    <property type="entry name" value="PUTATIVE, EXPRESSED-RELATED"/>
    <property type="match status" value="1"/>
</dbReference>
<reference evidence="3" key="1">
    <citation type="journal article" date="2024" name="IScience">
        <title>Strigolactones Initiate the Formation of Haustorium-like Structures in Castilleja.</title>
        <authorList>
            <person name="Buerger M."/>
            <person name="Peterson D."/>
            <person name="Chory J."/>
        </authorList>
    </citation>
    <scope>NUCLEOTIDE SEQUENCE [LARGE SCALE GENOMIC DNA]</scope>
</reference>
<evidence type="ECO:0000313" key="2">
    <source>
        <dbReference type="EMBL" id="KAL3635995.1"/>
    </source>
</evidence>
<dbReference type="AlphaFoldDB" id="A0ABD3D4X0"/>
<dbReference type="Proteomes" id="UP001632038">
    <property type="component" value="Unassembled WGS sequence"/>
</dbReference>
<name>A0ABD3D4X0_9LAMI</name>
<dbReference type="PANTHER" id="PTHR44743:SF10">
    <property type="entry name" value="J DOMAIN-CONTAINING PROTEIN"/>
    <property type="match status" value="1"/>
</dbReference>
<dbReference type="InterPro" id="IPR001623">
    <property type="entry name" value="DnaJ_domain"/>
</dbReference>
<dbReference type="SUPFAM" id="SSF46565">
    <property type="entry name" value="Chaperone J-domain"/>
    <property type="match status" value="1"/>
</dbReference>
<organism evidence="2 3">
    <name type="scientific">Castilleja foliolosa</name>
    <dbReference type="NCBI Taxonomy" id="1961234"/>
    <lineage>
        <taxon>Eukaryota</taxon>
        <taxon>Viridiplantae</taxon>
        <taxon>Streptophyta</taxon>
        <taxon>Embryophyta</taxon>
        <taxon>Tracheophyta</taxon>
        <taxon>Spermatophyta</taxon>
        <taxon>Magnoliopsida</taxon>
        <taxon>eudicotyledons</taxon>
        <taxon>Gunneridae</taxon>
        <taxon>Pentapetalae</taxon>
        <taxon>asterids</taxon>
        <taxon>lamiids</taxon>
        <taxon>Lamiales</taxon>
        <taxon>Orobanchaceae</taxon>
        <taxon>Pedicularideae</taxon>
        <taxon>Castillejinae</taxon>
        <taxon>Castilleja</taxon>
    </lineage>
</organism>
<dbReference type="Pfam" id="PF00226">
    <property type="entry name" value="DnaJ"/>
    <property type="match status" value="1"/>
</dbReference>
<dbReference type="PRINTS" id="PR00625">
    <property type="entry name" value="JDOMAIN"/>
</dbReference>
<feature type="domain" description="J" evidence="1">
    <location>
        <begin position="9"/>
        <end position="78"/>
    </location>
</feature>
<sequence length="191" mass="22311">MECGIGLPLYYRVLGVGRDASDEEIKRAYRKLAVQWHPDKWIRNPSLIGDAKQKFQQIQEAYSVLSDRSKRVIYDAGMYDPDDEDEDVEGFADFLQEMVSLMNNSRKEEKNYSMDELQSMFWEMAKDFQIPEWDKSPVQQSTTTCESEWFCGPFSSIHQPGNSWEMGTIRGNSQHLNKPSFENYGVHHFCR</sequence>
<evidence type="ECO:0000313" key="3">
    <source>
        <dbReference type="Proteomes" id="UP001632038"/>
    </source>
</evidence>
<protein>
    <recommendedName>
        <fullName evidence="1">J domain-containing protein</fullName>
    </recommendedName>
</protein>
<dbReference type="SMART" id="SM00271">
    <property type="entry name" value="DnaJ"/>
    <property type="match status" value="1"/>
</dbReference>
<gene>
    <name evidence="2" type="ORF">CASFOL_020542</name>
</gene>
<dbReference type="PROSITE" id="PS50076">
    <property type="entry name" value="DNAJ_2"/>
    <property type="match status" value="1"/>
</dbReference>
<accession>A0ABD3D4X0</accession>
<dbReference type="EMBL" id="JAVIJP010000027">
    <property type="protein sequence ID" value="KAL3635995.1"/>
    <property type="molecule type" value="Genomic_DNA"/>
</dbReference>